<evidence type="ECO:0000259" key="9">
    <source>
        <dbReference type="Pfam" id="PF23559"/>
    </source>
</evidence>
<keyword evidence="5" id="KW-0067">ATP-binding</keyword>
<dbReference type="FunFam" id="3.40.50.300:FF:001091">
    <property type="entry name" value="Probable disease resistance protein At1g61300"/>
    <property type="match status" value="1"/>
</dbReference>
<keyword evidence="2" id="KW-0677">Repeat</keyword>
<dbReference type="SUPFAM" id="SSF52047">
    <property type="entry name" value="RNI-like"/>
    <property type="match status" value="1"/>
</dbReference>
<feature type="domain" description="NB-ARC" evidence="7">
    <location>
        <begin position="226"/>
        <end position="399"/>
    </location>
</feature>
<feature type="region of interest" description="Disordered" evidence="6">
    <location>
        <begin position="1212"/>
        <end position="1236"/>
    </location>
</feature>
<dbReference type="Pfam" id="PF23559">
    <property type="entry name" value="WHD_DRP"/>
    <property type="match status" value="1"/>
</dbReference>
<dbReference type="GO" id="GO:0005524">
    <property type="term" value="F:ATP binding"/>
    <property type="evidence" value="ECO:0007669"/>
    <property type="project" value="UniProtKB-KW"/>
</dbReference>
<dbReference type="FunFam" id="1.10.10.10:FF:000322">
    <property type="entry name" value="Probable disease resistance protein At1g63360"/>
    <property type="match status" value="1"/>
</dbReference>
<dbReference type="Gene3D" id="1.20.5.4130">
    <property type="match status" value="1"/>
</dbReference>
<dbReference type="GO" id="GO:0043531">
    <property type="term" value="F:ADP binding"/>
    <property type="evidence" value="ECO:0007669"/>
    <property type="project" value="InterPro"/>
</dbReference>
<dbReference type="Gene3D" id="3.40.50.300">
    <property type="entry name" value="P-loop containing nucleotide triphosphate hydrolases"/>
    <property type="match status" value="1"/>
</dbReference>
<dbReference type="GO" id="GO:0006952">
    <property type="term" value="P:defense response"/>
    <property type="evidence" value="ECO:0007669"/>
    <property type="project" value="UniProtKB-KW"/>
</dbReference>
<dbReference type="STRING" id="3760.A0A251MUS2"/>
<evidence type="ECO:0000259" key="11">
    <source>
        <dbReference type="Pfam" id="PF25019"/>
    </source>
</evidence>
<dbReference type="InterPro" id="IPR058922">
    <property type="entry name" value="WHD_DRP"/>
</dbReference>
<evidence type="ECO:0000256" key="2">
    <source>
        <dbReference type="ARBA" id="ARBA00022737"/>
    </source>
</evidence>
<gene>
    <name evidence="12" type="ORF">PRUPE_8G077500</name>
</gene>
<accession>A0A251MUS2</accession>
<evidence type="ECO:0008006" key="14">
    <source>
        <dbReference type="Google" id="ProtNLM"/>
    </source>
</evidence>
<dbReference type="eggNOG" id="KOG4658">
    <property type="taxonomic scope" value="Eukaryota"/>
</dbReference>
<evidence type="ECO:0000313" key="13">
    <source>
        <dbReference type="Proteomes" id="UP000006882"/>
    </source>
</evidence>
<dbReference type="AlphaFoldDB" id="A0A251MUS2"/>
<dbReference type="InterPro" id="IPR002182">
    <property type="entry name" value="NB-ARC"/>
</dbReference>
<dbReference type="OrthoDB" id="1935327at2759"/>
<evidence type="ECO:0000259" key="10">
    <source>
        <dbReference type="Pfam" id="PF23598"/>
    </source>
</evidence>
<evidence type="ECO:0000259" key="7">
    <source>
        <dbReference type="Pfam" id="PF00931"/>
    </source>
</evidence>
<protein>
    <recommendedName>
        <fullName evidence="14">NB-ARC domain-containing protein</fullName>
    </recommendedName>
</protein>
<feature type="domain" description="Disease resistance R13L4/SHOC-2-like LRR" evidence="10">
    <location>
        <begin position="1002"/>
        <end position="1184"/>
    </location>
</feature>
<dbReference type="PRINTS" id="PR00364">
    <property type="entry name" value="DISEASERSIST"/>
</dbReference>
<dbReference type="Gene3D" id="3.80.10.10">
    <property type="entry name" value="Ribonuclease Inhibitor"/>
    <property type="match status" value="4"/>
</dbReference>
<organism evidence="12 13">
    <name type="scientific">Prunus persica</name>
    <name type="common">Peach</name>
    <name type="synonym">Amygdalus persica</name>
    <dbReference type="NCBI Taxonomy" id="3760"/>
    <lineage>
        <taxon>Eukaryota</taxon>
        <taxon>Viridiplantae</taxon>
        <taxon>Streptophyta</taxon>
        <taxon>Embryophyta</taxon>
        <taxon>Tracheophyta</taxon>
        <taxon>Spermatophyta</taxon>
        <taxon>Magnoliopsida</taxon>
        <taxon>eudicotyledons</taxon>
        <taxon>Gunneridae</taxon>
        <taxon>Pentapetalae</taxon>
        <taxon>rosids</taxon>
        <taxon>fabids</taxon>
        <taxon>Rosales</taxon>
        <taxon>Rosaceae</taxon>
        <taxon>Amygdaloideae</taxon>
        <taxon>Amygdaleae</taxon>
        <taxon>Prunus</taxon>
    </lineage>
</organism>
<keyword evidence="1" id="KW-0433">Leucine-rich repeat</keyword>
<keyword evidence="13" id="KW-1185">Reference proteome</keyword>
<name>A0A251MUS2_PRUPE</name>
<dbReference type="Gramene" id="ONH90851">
    <property type="protein sequence ID" value="ONH90851"/>
    <property type="gene ID" value="PRUPE_8G077500"/>
</dbReference>
<keyword evidence="4" id="KW-0611">Plant defense</keyword>
<dbReference type="Proteomes" id="UP000006882">
    <property type="component" value="Chromosome G8"/>
</dbReference>
<keyword evidence="3" id="KW-0547">Nucleotide-binding</keyword>
<evidence type="ECO:0000313" key="12">
    <source>
        <dbReference type="EMBL" id="ONH90851.1"/>
    </source>
</evidence>
<dbReference type="Pfam" id="PF00931">
    <property type="entry name" value="NB-ARC"/>
    <property type="match status" value="1"/>
</dbReference>
<evidence type="ECO:0000256" key="5">
    <source>
        <dbReference type="ARBA" id="ARBA00022840"/>
    </source>
</evidence>
<evidence type="ECO:0000256" key="1">
    <source>
        <dbReference type="ARBA" id="ARBA00022614"/>
    </source>
</evidence>
<evidence type="ECO:0000256" key="3">
    <source>
        <dbReference type="ARBA" id="ARBA00022741"/>
    </source>
</evidence>
<dbReference type="Gene3D" id="1.10.10.10">
    <property type="entry name" value="Winged helix-like DNA-binding domain superfamily/Winged helix DNA-binding domain"/>
    <property type="match status" value="1"/>
</dbReference>
<dbReference type="EMBL" id="CM007658">
    <property type="protein sequence ID" value="ONH90851.1"/>
    <property type="molecule type" value="Genomic_DNA"/>
</dbReference>
<proteinExistence type="predicted"/>
<dbReference type="Pfam" id="PF23598">
    <property type="entry name" value="LRR_14"/>
    <property type="match status" value="1"/>
</dbReference>
<evidence type="ECO:0000256" key="6">
    <source>
        <dbReference type="SAM" id="MobiDB-lite"/>
    </source>
</evidence>
<feature type="domain" description="R13L1/DRL21-like LRR repeat region" evidence="11">
    <location>
        <begin position="734"/>
        <end position="872"/>
    </location>
</feature>
<dbReference type="InterPro" id="IPR041118">
    <property type="entry name" value="Rx_N"/>
</dbReference>
<dbReference type="InterPro" id="IPR056789">
    <property type="entry name" value="LRR_R13L1-DRL21"/>
</dbReference>
<feature type="domain" description="Disease resistance N-terminal" evidence="8">
    <location>
        <begin position="70"/>
        <end position="153"/>
    </location>
</feature>
<dbReference type="InterPro" id="IPR055414">
    <property type="entry name" value="LRR_R13L4/SHOC2-like"/>
</dbReference>
<feature type="compositionally biased region" description="Low complexity" evidence="6">
    <location>
        <begin position="1222"/>
        <end position="1236"/>
    </location>
</feature>
<feature type="domain" description="Disease resistance protein winged helix" evidence="9">
    <location>
        <begin position="482"/>
        <end position="553"/>
    </location>
</feature>
<sequence>MQVFQRGAIVIRMIDLDFECESHMFLLLNINQIENLHLFRSIPFPYPNILTIFATISALPQLEMEAASIVLSPALQVIFDRLASPALEALADIWGVEDIRNGLQDSLIRVQAILQAAEDQQLTNKYVRLWLSNLKNAASDAEDLLDKYVSLFQSSKTIRFADFLTKPFYLKASDAEKIKKTIHRLEKTINEGLSTFNFREPSIGDRRSIQRETDSWVDDSKIYGRDYEKEKLVKLLLSSETSQDGYATCIPIIGIGGIGKTTLTQLAYNDERVLQHFDSRIWIFVSEDFNVKKIMKAAIECATEDECKLSEIELLQSRLSKLLQKKRCLIVLDDVWTEDQDDWDKLRALFRRGLDGCKIIVTTRSQKIPFMMDFPNSPFYLNGLEDDDCWSLFKHRAFRCGEEEKYPNLTQIGKEIIKKVGGVPLAAKSLGSSMRLKREEKQWLFMRDCELWDSDESQHKVFPTLMLSLPPHLRQCFAFFSLFPKNYEFKKQKLIHLWMAEGFIPKEGSKRPEDIGEEYFSELLWISFLQEVRLHDGGETIGYKMNDIIHDLARYVAGKEYVVLEQGRPQNWSPAEIRHASVVYRYGARITIPETLYEAEHLRTLFLIGDSGRLENQNKIYSSFQYLRVLDLNNCDLVCLPDSLGDLICLRYLDLSYTLFFQLPGSMKYLLSLQTLNLIGCHNLMVLPSLGFNLRHLNLSGCVRLTDMFLNIRRLDKLQTLPLFVVPKLARNVELQGLNLYGELNITCLENIHNVSSSESPELHKKKNLESLGLYWGLIPQFRDSFPKLPNAQPKVGVSGSHTARQSEEVIKGLQPHKNLKKLVINGYPGIKFPDWALPKLVAANFTNCGSCEHLPALGNLQLLKTLSLQGMHRMKSIGIEFYGDGIDIWFPSLEELSISDFANLEEWSSANVGNAFPRLKKLTVKSCPKLAHIPLPQSLQHLELRNCNLTMVPIADLSLLSVLILDKIPDLMYLPEGLVASASLSSLKILSCPKLHSMPLHMQNLSSLKSLTIRGCGELSSLPQSLQNLKALESLEISGCGKLTSLPDGGIASLASFRTLSIENCNDLTSLSSSLEQLTLLEDLTIMDCPKLGSFPAGVQQLSSLRSLMVLNCPWFDSLPEGLQNVKTLHCLEISSCPNLTALPEWFEDLASLRSLTIYDCPNLTLLPPGFKLLTKLQHLSIQECPELEERCRQGSGEDWLKIAHVPHKYIGPPQVKRSGEASTSRSSSVQASSQ</sequence>
<dbReference type="PANTHER" id="PTHR36766:SF59">
    <property type="entry name" value="DISEASE RESISTANCE PROTEIN RGA2-LIKE"/>
    <property type="match status" value="1"/>
</dbReference>
<dbReference type="Pfam" id="PF18052">
    <property type="entry name" value="Rx_N"/>
    <property type="match status" value="1"/>
</dbReference>
<dbReference type="Gene3D" id="1.10.8.430">
    <property type="entry name" value="Helical domain of apoptotic protease-activating factors"/>
    <property type="match status" value="1"/>
</dbReference>
<reference evidence="12 13" key="1">
    <citation type="journal article" date="2013" name="Nat. Genet.">
        <title>The high-quality draft genome of peach (Prunus persica) identifies unique patterns of genetic diversity, domestication and genome evolution.</title>
        <authorList>
            <consortium name="International Peach Genome Initiative"/>
            <person name="Verde I."/>
            <person name="Abbott A.G."/>
            <person name="Scalabrin S."/>
            <person name="Jung S."/>
            <person name="Shu S."/>
            <person name="Marroni F."/>
            <person name="Zhebentyayeva T."/>
            <person name="Dettori M.T."/>
            <person name="Grimwood J."/>
            <person name="Cattonaro F."/>
            <person name="Zuccolo A."/>
            <person name="Rossini L."/>
            <person name="Jenkins J."/>
            <person name="Vendramin E."/>
            <person name="Meisel L.A."/>
            <person name="Decroocq V."/>
            <person name="Sosinski B."/>
            <person name="Prochnik S."/>
            <person name="Mitros T."/>
            <person name="Policriti A."/>
            <person name="Cipriani G."/>
            <person name="Dondini L."/>
            <person name="Ficklin S."/>
            <person name="Goodstein D.M."/>
            <person name="Xuan P."/>
            <person name="Del Fabbro C."/>
            <person name="Aramini V."/>
            <person name="Copetti D."/>
            <person name="Gonzalez S."/>
            <person name="Horner D.S."/>
            <person name="Falchi R."/>
            <person name="Lucas S."/>
            <person name="Mica E."/>
            <person name="Maldonado J."/>
            <person name="Lazzari B."/>
            <person name="Bielenberg D."/>
            <person name="Pirona R."/>
            <person name="Miculan M."/>
            <person name="Barakat A."/>
            <person name="Testolin R."/>
            <person name="Stella A."/>
            <person name="Tartarini S."/>
            <person name="Tonutti P."/>
            <person name="Arus P."/>
            <person name="Orellana A."/>
            <person name="Wells C."/>
            <person name="Main D."/>
            <person name="Vizzotto G."/>
            <person name="Silva H."/>
            <person name="Salamini F."/>
            <person name="Schmutz J."/>
            <person name="Morgante M."/>
            <person name="Rokhsar D.S."/>
        </authorList>
    </citation>
    <scope>NUCLEOTIDE SEQUENCE [LARGE SCALE GENOMIC DNA]</scope>
    <source>
        <strain evidence="13">cv. Nemared</strain>
    </source>
</reference>
<dbReference type="InterPro" id="IPR032675">
    <property type="entry name" value="LRR_dom_sf"/>
</dbReference>
<dbReference type="InterPro" id="IPR036388">
    <property type="entry name" value="WH-like_DNA-bd_sf"/>
</dbReference>
<dbReference type="InterPro" id="IPR042197">
    <property type="entry name" value="Apaf_helical"/>
</dbReference>
<dbReference type="SUPFAM" id="SSF52540">
    <property type="entry name" value="P-loop containing nucleoside triphosphate hydrolases"/>
    <property type="match status" value="1"/>
</dbReference>
<dbReference type="SUPFAM" id="SSF52058">
    <property type="entry name" value="L domain-like"/>
    <property type="match status" value="1"/>
</dbReference>
<evidence type="ECO:0000259" key="8">
    <source>
        <dbReference type="Pfam" id="PF18052"/>
    </source>
</evidence>
<dbReference type="GO" id="GO:0051707">
    <property type="term" value="P:response to other organism"/>
    <property type="evidence" value="ECO:0007669"/>
    <property type="project" value="UniProtKB-ARBA"/>
</dbReference>
<dbReference type="Pfam" id="PF25019">
    <property type="entry name" value="LRR_R13L1-DRL21"/>
    <property type="match status" value="1"/>
</dbReference>
<dbReference type="PANTHER" id="PTHR36766">
    <property type="entry name" value="PLANT BROAD-SPECTRUM MILDEW RESISTANCE PROTEIN RPW8"/>
    <property type="match status" value="1"/>
</dbReference>
<dbReference type="InterPro" id="IPR027417">
    <property type="entry name" value="P-loop_NTPase"/>
</dbReference>
<evidence type="ECO:0000256" key="4">
    <source>
        <dbReference type="ARBA" id="ARBA00022821"/>
    </source>
</evidence>
<dbReference type="SMR" id="A0A251MUS2"/>